<dbReference type="PIRSF" id="PIRSF037393">
    <property type="entry name" value="TGFRII"/>
    <property type="match status" value="1"/>
</dbReference>
<evidence type="ECO:0000256" key="12">
    <source>
        <dbReference type="ARBA" id="ARBA00023170"/>
    </source>
</evidence>
<dbReference type="PANTHER" id="PTHR23255:SF98">
    <property type="entry name" value="SERINE_THREONINE-PROTEIN KINASE RECEPTOR"/>
    <property type="match status" value="1"/>
</dbReference>
<dbReference type="CDD" id="cd14053">
    <property type="entry name" value="STKc_ACVR2"/>
    <property type="match status" value="1"/>
</dbReference>
<protein>
    <recommendedName>
        <fullName evidence="16">Serine/threonine-protein kinase receptor</fullName>
        <ecNumber evidence="16">2.7.11.30</ecNumber>
    </recommendedName>
</protein>
<comment type="cofactor">
    <cofactor evidence="16">
        <name>Mg(2+)</name>
        <dbReference type="ChEBI" id="CHEBI:18420"/>
    </cofactor>
    <cofactor evidence="16">
        <name>Mn(2+)</name>
        <dbReference type="ChEBI" id="CHEBI:29035"/>
    </cofactor>
</comment>
<evidence type="ECO:0000256" key="1">
    <source>
        <dbReference type="ARBA" id="ARBA00004479"/>
    </source>
</evidence>
<dbReference type="PROSITE" id="PS50011">
    <property type="entry name" value="PROTEIN_KINASE_DOM"/>
    <property type="match status" value="1"/>
</dbReference>
<dbReference type="InterPro" id="IPR008271">
    <property type="entry name" value="Ser/Thr_kinase_AS"/>
</dbReference>
<comment type="subcellular location">
    <subcellularLocation>
        <location evidence="1 16">Membrane</location>
        <topology evidence="1 16">Single-pass type I membrane protein</topology>
    </subcellularLocation>
</comment>
<dbReference type="GO" id="GO:0071363">
    <property type="term" value="P:cellular response to growth factor stimulus"/>
    <property type="evidence" value="ECO:0007669"/>
    <property type="project" value="TreeGrafter"/>
</dbReference>
<keyword evidence="4 16" id="KW-0808">Transferase</keyword>
<dbReference type="Gene3D" id="1.10.510.10">
    <property type="entry name" value="Transferase(Phosphotransferase) domain 1"/>
    <property type="match status" value="1"/>
</dbReference>
<dbReference type="GO" id="GO:0048185">
    <property type="term" value="F:activin binding"/>
    <property type="evidence" value="ECO:0007669"/>
    <property type="project" value="TreeGrafter"/>
</dbReference>
<keyword evidence="11 16" id="KW-0472">Membrane</keyword>
<evidence type="ECO:0000256" key="11">
    <source>
        <dbReference type="ARBA" id="ARBA00023136"/>
    </source>
</evidence>
<dbReference type="Gene3D" id="2.10.60.10">
    <property type="entry name" value="CD59"/>
    <property type="match status" value="1"/>
</dbReference>
<dbReference type="GO" id="GO:0005524">
    <property type="term" value="F:ATP binding"/>
    <property type="evidence" value="ECO:0007669"/>
    <property type="project" value="UniProtKB-UniRule"/>
</dbReference>
<feature type="domain" description="Protein kinase" evidence="17">
    <location>
        <begin position="222"/>
        <end position="524"/>
    </location>
</feature>
<dbReference type="EMBL" id="GGMS01004417">
    <property type="protein sequence ID" value="MBY73620.1"/>
    <property type="molecule type" value="Transcribed_RNA"/>
</dbReference>
<keyword evidence="12 16" id="KW-0675">Receptor</keyword>
<dbReference type="Pfam" id="PF00069">
    <property type="entry name" value="Pkinase"/>
    <property type="match status" value="1"/>
</dbReference>
<dbReference type="SUPFAM" id="SSF56112">
    <property type="entry name" value="Protein kinase-like (PK-like)"/>
    <property type="match status" value="1"/>
</dbReference>
<feature type="binding site" evidence="14">
    <location>
        <position position="249"/>
    </location>
    <ligand>
        <name>ATP</name>
        <dbReference type="ChEBI" id="CHEBI:30616"/>
    </ligand>
</feature>
<feature type="disulfide bond" evidence="15">
    <location>
        <begin position="132"/>
        <end position="137"/>
    </location>
</feature>
<evidence type="ECO:0000256" key="10">
    <source>
        <dbReference type="ARBA" id="ARBA00022989"/>
    </source>
</evidence>
<reference evidence="18" key="1">
    <citation type="submission" date="2018-04" db="EMBL/GenBank/DDBJ databases">
        <title>Transcriptome assembly of Sipha flava.</title>
        <authorList>
            <person name="Scully E.D."/>
            <person name="Geib S.M."/>
            <person name="Palmer N.A."/>
            <person name="Koch K."/>
            <person name="Bradshaw J."/>
            <person name="Heng-Moss T."/>
            <person name="Sarath G."/>
        </authorList>
    </citation>
    <scope>NUCLEOTIDE SEQUENCE</scope>
</reference>
<feature type="active site" description="Proton acceptor" evidence="13">
    <location>
        <position position="356"/>
    </location>
</feature>
<evidence type="ECO:0000256" key="16">
    <source>
        <dbReference type="RuleBase" id="RU361271"/>
    </source>
</evidence>
<dbReference type="OrthoDB" id="547665at2759"/>
<evidence type="ECO:0000256" key="9">
    <source>
        <dbReference type="ARBA" id="ARBA00022840"/>
    </source>
</evidence>
<organism evidence="18">
    <name type="scientific">Sipha flava</name>
    <name type="common">yellow sugarcane aphid</name>
    <dbReference type="NCBI Taxonomy" id="143950"/>
    <lineage>
        <taxon>Eukaryota</taxon>
        <taxon>Metazoa</taxon>
        <taxon>Ecdysozoa</taxon>
        <taxon>Arthropoda</taxon>
        <taxon>Hexapoda</taxon>
        <taxon>Insecta</taxon>
        <taxon>Pterygota</taxon>
        <taxon>Neoptera</taxon>
        <taxon>Paraneoptera</taxon>
        <taxon>Hemiptera</taxon>
        <taxon>Sternorrhyncha</taxon>
        <taxon>Aphidomorpha</taxon>
        <taxon>Aphidoidea</taxon>
        <taxon>Aphididae</taxon>
        <taxon>Sipha</taxon>
    </lineage>
</organism>
<dbReference type="FunFam" id="1.10.510.10:FF:000099">
    <property type="entry name" value="Serine/threonine-protein kinase receptor"/>
    <property type="match status" value="1"/>
</dbReference>
<dbReference type="FunFam" id="3.30.200.20:FF:000094">
    <property type="entry name" value="Serine/threonine-protein kinase receptor"/>
    <property type="match status" value="1"/>
</dbReference>
<evidence type="ECO:0000256" key="3">
    <source>
        <dbReference type="ARBA" id="ARBA00022527"/>
    </source>
</evidence>
<keyword evidence="7 14" id="KW-0547">Nucleotide-binding</keyword>
<keyword evidence="8 16" id="KW-0418">Kinase</keyword>
<name>A0A2S2Q7T7_9HEMI</name>
<comment type="catalytic activity">
    <reaction evidence="16">
        <text>L-threonyl-[receptor-protein] + ATP = O-phospho-L-threonyl-[receptor-protein] + ADP + H(+)</text>
        <dbReference type="Rhea" id="RHEA:44880"/>
        <dbReference type="Rhea" id="RHEA-COMP:11024"/>
        <dbReference type="Rhea" id="RHEA-COMP:11025"/>
        <dbReference type="ChEBI" id="CHEBI:15378"/>
        <dbReference type="ChEBI" id="CHEBI:30013"/>
        <dbReference type="ChEBI" id="CHEBI:30616"/>
        <dbReference type="ChEBI" id="CHEBI:61977"/>
        <dbReference type="ChEBI" id="CHEBI:456216"/>
        <dbReference type="EC" id="2.7.11.30"/>
    </reaction>
</comment>
<feature type="disulfide bond" evidence="15">
    <location>
        <begin position="115"/>
        <end position="130"/>
    </location>
</feature>
<evidence type="ECO:0000259" key="17">
    <source>
        <dbReference type="PROSITE" id="PS50011"/>
    </source>
</evidence>
<keyword evidence="10 16" id="KW-1133">Transmembrane helix</keyword>
<dbReference type="GO" id="GO:0046872">
    <property type="term" value="F:metal ion binding"/>
    <property type="evidence" value="ECO:0007669"/>
    <property type="project" value="UniProtKB-KW"/>
</dbReference>
<dbReference type="InterPro" id="IPR000333">
    <property type="entry name" value="TGFB_receptor"/>
</dbReference>
<keyword evidence="5 16" id="KW-0812">Transmembrane</keyword>
<comment type="similarity">
    <text evidence="2 16">Belongs to the protein kinase superfamily. TKL Ser/Thr protein kinase family. TGFB receptor subfamily.</text>
</comment>
<evidence type="ECO:0000256" key="14">
    <source>
        <dbReference type="PIRSR" id="PIRSR037393-2"/>
    </source>
</evidence>
<evidence type="ECO:0000256" key="5">
    <source>
        <dbReference type="ARBA" id="ARBA00022692"/>
    </source>
</evidence>
<dbReference type="GO" id="GO:0017002">
    <property type="term" value="F:activin receptor activity"/>
    <property type="evidence" value="ECO:0007669"/>
    <property type="project" value="TreeGrafter"/>
</dbReference>
<dbReference type="AlphaFoldDB" id="A0A2S2Q7T7"/>
<keyword evidence="16" id="KW-0464">Manganese</keyword>
<dbReference type="Gene3D" id="3.30.200.20">
    <property type="entry name" value="Phosphorylase Kinase, domain 1"/>
    <property type="match status" value="1"/>
</dbReference>
<dbReference type="SUPFAM" id="SSF57302">
    <property type="entry name" value="Snake toxin-like"/>
    <property type="match status" value="1"/>
</dbReference>
<evidence type="ECO:0000256" key="2">
    <source>
        <dbReference type="ARBA" id="ARBA00009605"/>
    </source>
</evidence>
<sequence length="524" mass="60088">MNKRKQNLLLQTVLDKMEQKLWMWICGILVLVTIGNCASRHVQPNITKCMYYNQTLCESSRGTYGCGNVTQDCISADNDKPSYCYTVWTNTTNQLSIKLQGCFLNNIECHGQKQCKDKKDEIKPNGFFFCCCDGDYCNSEFFWDPIPTTPRTETSAKPMYDNNELIHTIVFSTIPLVAVASMFLFVYWVYKRRKIPHFSHWVPSSDSSHLGNCSPILSNRPIQLVEVKARGRYGAVWKALHKKDTVAVKIFPPQDKNSWLVEQDIYQLPHMQHQNILSFIGAEKHASVIEGAKNEYWLITAYHDYGSLCDYLKSNILTWDQLCHIAQSMARGLMHLHEEIPSERSDQYKPAIAHRDFKSNNVLLKHDLTACIADFGLALVFQPGKSCGDTHGQVGTRRYMAPEVLEGAINFSRDAFLRIDMYACGLVLWELAARCTAQQGAIPDYRLPFEEEVGQHPSLEDMQECVVHKKLRPAFKDSWKSHPGLIALCDTMEECWDHDAEARLSASCVMERITWQCRQQLYQH</sequence>
<keyword evidence="16" id="KW-0460">Magnesium</keyword>
<evidence type="ECO:0000256" key="8">
    <source>
        <dbReference type="ARBA" id="ARBA00022777"/>
    </source>
</evidence>
<dbReference type="InterPro" id="IPR011009">
    <property type="entry name" value="Kinase-like_dom_sf"/>
</dbReference>
<evidence type="ECO:0000256" key="6">
    <source>
        <dbReference type="ARBA" id="ARBA00022729"/>
    </source>
</evidence>
<keyword evidence="3 16" id="KW-0723">Serine/threonine-protein kinase</keyword>
<keyword evidence="9 14" id="KW-0067">ATP-binding</keyword>
<dbReference type="CDD" id="cd23615">
    <property type="entry name" value="TFP_LU_ECD_ACVR2"/>
    <property type="match status" value="1"/>
</dbReference>
<gene>
    <name evidence="18" type="primary">ACVR2A</name>
    <name evidence="18" type="ORF">g.25693</name>
</gene>
<keyword evidence="6" id="KW-0732">Signal</keyword>
<comment type="caution">
    <text evidence="16">Lacks conserved residue(s) required for the propagation of feature annotation.</text>
</comment>
<evidence type="ECO:0000256" key="15">
    <source>
        <dbReference type="PIRSR" id="PIRSR037393-3"/>
    </source>
</evidence>
<evidence type="ECO:0000256" key="4">
    <source>
        <dbReference type="ARBA" id="ARBA00022679"/>
    </source>
</evidence>
<evidence type="ECO:0000313" key="18">
    <source>
        <dbReference type="EMBL" id="MBY73620.1"/>
    </source>
</evidence>
<dbReference type="PRINTS" id="PR00653">
    <property type="entry name" value="ACTIVIN2R"/>
</dbReference>
<proteinExistence type="inferred from homology"/>
<keyword evidence="15" id="KW-1015">Disulfide bond</keyword>
<dbReference type="InterPro" id="IPR000719">
    <property type="entry name" value="Prot_kinase_dom"/>
</dbReference>
<dbReference type="PROSITE" id="PS00108">
    <property type="entry name" value="PROTEIN_KINASE_ST"/>
    <property type="match status" value="1"/>
</dbReference>
<evidence type="ECO:0000256" key="7">
    <source>
        <dbReference type="ARBA" id="ARBA00022741"/>
    </source>
</evidence>
<dbReference type="InterPro" id="IPR045860">
    <property type="entry name" value="Snake_toxin-like_sf"/>
</dbReference>
<keyword evidence="16" id="KW-0479">Metal-binding</keyword>
<dbReference type="GO" id="GO:0048179">
    <property type="term" value="C:activin receptor complex"/>
    <property type="evidence" value="ECO:0007669"/>
    <property type="project" value="TreeGrafter"/>
</dbReference>
<dbReference type="EC" id="2.7.11.30" evidence="16"/>
<evidence type="ECO:0000256" key="13">
    <source>
        <dbReference type="PIRSR" id="PIRSR037393-1"/>
    </source>
</evidence>
<dbReference type="InterPro" id="IPR017194">
    <property type="entry name" value="Transform_growth_fac-b_typ-2"/>
</dbReference>
<feature type="transmembrane region" description="Helical" evidence="16">
    <location>
        <begin position="165"/>
        <end position="190"/>
    </location>
</feature>
<feature type="transmembrane region" description="Helical" evidence="16">
    <location>
        <begin position="21"/>
        <end position="42"/>
    </location>
</feature>
<accession>A0A2S2Q7T7</accession>
<feature type="disulfide bond" evidence="15">
    <location>
        <begin position="49"/>
        <end position="84"/>
    </location>
</feature>
<dbReference type="PANTHER" id="PTHR23255">
    <property type="entry name" value="TRANSFORMING GROWTH FACTOR-BETA RECEPTOR TYPE I AND II"/>
    <property type="match status" value="1"/>
</dbReference>